<dbReference type="PANTHER" id="PTHR39173:SF1">
    <property type="entry name" value="ACETYLTRANSFERASE"/>
    <property type="match status" value="1"/>
</dbReference>
<keyword evidence="4" id="KW-1185">Reference proteome</keyword>
<reference evidence="4" key="1">
    <citation type="journal article" date="2019" name="Int. J. Syst. Evol. Microbiol.">
        <title>The Global Catalogue of Microorganisms (GCM) 10K type strain sequencing project: providing services to taxonomists for standard genome sequencing and annotation.</title>
        <authorList>
            <consortium name="The Broad Institute Genomics Platform"/>
            <consortium name="The Broad Institute Genome Sequencing Center for Infectious Disease"/>
            <person name="Wu L."/>
            <person name="Ma J."/>
        </authorList>
    </citation>
    <scope>NUCLEOTIDE SEQUENCE [LARGE SCALE GENOMIC DNA]</scope>
    <source>
        <strain evidence="4">JCM 17983</strain>
    </source>
</reference>
<proteinExistence type="predicted"/>
<name>A0ABP9E904_9PSEU</name>
<evidence type="ECO:0000256" key="1">
    <source>
        <dbReference type="SAM" id="MobiDB-lite"/>
    </source>
</evidence>
<dbReference type="InterPro" id="IPR016181">
    <property type="entry name" value="Acyl_CoA_acyltransferase"/>
</dbReference>
<sequence>MRRRRGQAGPVASSDASSDDALVLRAPRPSDEPVARAAQSALAPDGFDFGLWPAGEPWLAYLDRLDREQRGVDLPPGRVPMTFLYAEVGGRVVGRTSIRHMLNDTLCVEGGHVGYAVLPGERRRGYATAILRRSIELLRARGVGPVLVTCREDNPGSLAVITRCGGRPDPGWPASRPHGAGRPATLRFWIG</sequence>
<dbReference type="Proteomes" id="UP001500457">
    <property type="component" value="Unassembled WGS sequence"/>
</dbReference>
<feature type="domain" description="N-acetyltransferase" evidence="2">
    <location>
        <begin position="22"/>
        <end position="191"/>
    </location>
</feature>
<accession>A0ABP9E904</accession>
<organism evidence="3 4">
    <name type="scientific">Actinomycetospora straminea</name>
    <dbReference type="NCBI Taxonomy" id="663607"/>
    <lineage>
        <taxon>Bacteria</taxon>
        <taxon>Bacillati</taxon>
        <taxon>Actinomycetota</taxon>
        <taxon>Actinomycetes</taxon>
        <taxon>Pseudonocardiales</taxon>
        <taxon>Pseudonocardiaceae</taxon>
        <taxon>Actinomycetospora</taxon>
    </lineage>
</organism>
<evidence type="ECO:0000313" key="3">
    <source>
        <dbReference type="EMBL" id="GAA4870781.1"/>
    </source>
</evidence>
<dbReference type="Pfam" id="PF00583">
    <property type="entry name" value="Acetyltransf_1"/>
    <property type="match status" value="1"/>
</dbReference>
<evidence type="ECO:0000259" key="2">
    <source>
        <dbReference type="PROSITE" id="PS51186"/>
    </source>
</evidence>
<evidence type="ECO:0000313" key="4">
    <source>
        <dbReference type="Proteomes" id="UP001500457"/>
    </source>
</evidence>
<feature type="region of interest" description="Disordered" evidence="1">
    <location>
        <begin position="1"/>
        <end position="31"/>
    </location>
</feature>
<dbReference type="InterPro" id="IPR000182">
    <property type="entry name" value="GNAT_dom"/>
</dbReference>
<dbReference type="EMBL" id="BAABHQ010000004">
    <property type="protein sequence ID" value="GAA4870781.1"/>
    <property type="molecule type" value="Genomic_DNA"/>
</dbReference>
<dbReference type="PANTHER" id="PTHR39173">
    <property type="entry name" value="ACETYLTRANSFERASE"/>
    <property type="match status" value="1"/>
</dbReference>
<gene>
    <name evidence="3" type="ORF">GCM10023203_20100</name>
</gene>
<dbReference type="PROSITE" id="PS51186">
    <property type="entry name" value="GNAT"/>
    <property type="match status" value="1"/>
</dbReference>
<dbReference type="SUPFAM" id="SSF55729">
    <property type="entry name" value="Acyl-CoA N-acyltransferases (Nat)"/>
    <property type="match status" value="1"/>
</dbReference>
<feature type="compositionally biased region" description="Low complexity" evidence="1">
    <location>
        <begin position="12"/>
        <end position="21"/>
    </location>
</feature>
<dbReference type="Gene3D" id="3.40.630.30">
    <property type="match status" value="1"/>
</dbReference>
<protein>
    <recommendedName>
        <fullName evidence="2">N-acetyltransferase domain-containing protein</fullName>
    </recommendedName>
</protein>
<dbReference type="CDD" id="cd04301">
    <property type="entry name" value="NAT_SF"/>
    <property type="match status" value="1"/>
</dbReference>
<comment type="caution">
    <text evidence="3">The sequence shown here is derived from an EMBL/GenBank/DDBJ whole genome shotgun (WGS) entry which is preliminary data.</text>
</comment>